<proteinExistence type="predicted"/>
<evidence type="ECO:0000313" key="1">
    <source>
        <dbReference type="EMBL" id="MBB4083755.1"/>
    </source>
</evidence>
<reference evidence="1 2" key="1">
    <citation type="submission" date="2020-08" db="EMBL/GenBank/DDBJ databases">
        <title>Genomic Encyclopedia of Type Strains, Phase IV (KMG-IV): sequencing the most valuable type-strain genomes for metagenomic binning, comparative biology and taxonomic classification.</title>
        <authorList>
            <person name="Goeker M."/>
        </authorList>
    </citation>
    <scope>NUCLEOTIDE SEQUENCE [LARGE SCALE GENOMIC DNA]</scope>
    <source>
        <strain evidence="1 2">DSM 23960</strain>
    </source>
</reference>
<accession>A0A7W6JEN7</accession>
<keyword evidence="2" id="KW-1185">Reference proteome</keyword>
<comment type="caution">
    <text evidence="1">The sequence shown here is derived from an EMBL/GenBank/DDBJ whole genome shotgun (WGS) entry which is preliminary data.</text>
</comment>
<dbReference type="AlphaFoldDB" id="A0A7W6JEN7"/>
<dbReference type="EMBL" id="JACIDM010000002">
    <property type="protein sequence ID" value="MBB4083755.1"/>
    <property type="molecule type" value="Genomic_DNA"/>
</dbReference>
<evidence type="ECO:0000313" key="2">
    <source>
        <dbReference type="Proteomes" id="UP000529946"/>
    </source>
</evidence>
<dbReference type="InterPro" id="IPR009097">
    <property type="entry name" value="Cyclic_Pdiesterase"/>
</dbReference>
<gene>
    <name evidence="1" type="ORF">GGR12_002621</name>
</gene>
<dbReference type="SUPFAM" id="SSF55144">
    <property type="entry name" value="LigT-like"/>
    <property type="match status" value="1"/>
</dbReference>
<protein>
    <recommendedName>
        <fullName evidence="3">2'-5' RNA ligase</fullName>
    </recommendedName>
</protein>
<dbReference type="Gene3D" id="3.90.1140.10">
    <property type="entry name" value="Cyclic phosphodiesterase"/>
    <property type="match status" value="1"/>
</dbReference>
<name>A0A7W6JEN7_9CAUL</name>
<evidence type="ECO:0008006" key="3">
    <source>
        <dbReference type="Google" id="ProtNLM"/>
    </source>
</evidence>
<sequence>MKTAVPPDRLTRRRLVLAAGAAPLVAWSAGCGPSEPGPKRAARSDLLAVDVLLLPDAALIDRAATVNARLREAWPDGFALDEAHRPHITLLQRFVHRADVQALSVAVADVFRLERPRALRLRATGFQSQPWANLDVLSYTVEVSPALRRMHQQIARIVEPFTIKGGDAGAFAPDGTDTANPDAIRRVETFVPDASDGNFAAPVVVGVAPEAAVDVIEAERFRPFDFSIADAAIFHLGRFGAPAARLWSLAEV</sequence>
<dbReference type="RefSeq" id="WP_183204821.1">
    <property type="nucleotide sequence ID" value="NZ_BAAAER010000007.1"/>
</dbReference>
<organism evidence="1 2">
    <name type="scientific">Brevundimonas lenta</name>
    <dbReference type="NCBI Taxonomy" id="424796"/>
    <lineage>
        <taxon>Bacteria</taxon>
        <taxon>Pseudomonadati</taxon>
        <taxon>Pseudomonadota</taxon>
        <taxon>Alphaproteobacteria</taxon>
        <taxon>Caulobacterales</taxon>
        <taxon>Caulobacteraceae</taxon>
        <taxon>Brevundimonas</taxon>
    </lineage>
</organism>
<dbReference type="Proteomes" id="UP000529946">
    <property type="component" value="Unassembled WGS sequence"/>
</dbReference>
<dbReference type="PROSITE" id="PS51257">
    <property type="entry name" value="PROKAR_LIPOPROTEIN"/>
    <property type="match status" value="1"/>
</dbReference>